<evidence type="ECO:0000313" key="2">
    <source>
        <dbReference type="Proteomes" id="UP000256805"/>
    </source>
</evidence>
<sequence length="158" mass="17784">MNEGLHFEDYTEDWRYESAAVPVTEDGIAGFVELHQFHTPTFTDRGYVESSREYGARMSPGLYVLCLAEGVVLRAGLTRRRGIFLMELTPKFLKPVFAGDSISVHVRLKSKRLTSKPDRGVVITTHEVKNERGEVVVAYDSTRMIRTRAYVETAAAAN</sequence>
<gene>
    <name evidence="1" type="ORF">CBM2634_A130024</name>
</gene>
<dbReference type="Proteomes" id="UP000256805">
    <property type="component" value="Unassembled WGS sequence"/>
</dbReference>
<dbReference type="EMBL" id="OVTA01000005">
    <property type="protein sequence ID" value="SPR96558.1"/>
    <property type="molecule type" value="Genomic_DNA"/>
</dbReference>
<dbReference type="InterPro" id="IPR052342">
    <property type="entry name" value="MCH/BMMD"/>
</dbReference>
<name>A0A375IVC1_9BURK</name>
<dbReference type="RefSeq" id="WP_116382692.1">
    <property type="nucleotide sequence ID" value="NZ_LS483233.1"/>
</dbReference>
<dbReference type="AlphaFoldDB" id="A0A375IVC1"/>
<accession>A0A375IVC1</accession>
<dbReference type="InterPro" id="IPR048274">
    <property type="entry name" value="MC_hydratase"/>
</dbReference>
<dbReference type="InterPro" id="IPR029069">
    <property type="entry name" value="HotDog_dom_sf"/>
</dbReference>
<dbReference type="Pfam" id="PF19315">
    <property type="entry name" value="MC_hydratase"/>
    <property type="match status" value="1"/>
</dbReference>
<dbReference type="PANTHER" id="PTHR43664">
    <property type="entry name" value="MONOAMINE OXIDASE-RELATED"/>
    <property type="match status" value="1"/>
</dbReference>
<dbReference type="SUPFAM" id="SSF54637">
    <property type="entry name" value="Thioesterase/thiol ester dehydrase-isomerase"/>
    <property type="match status" value="1"/>
</dbReference>
<organism evidence="1 2">
    <name type="scientific">Cupriavidus taiwanensis</name>
    <dbReference type="NCBI Taxonomy" id="164546"/>
    <lineage>
        <taxon>Bacteria</taxon>
        <taxon>Pseudomonadati</taxon>
        <taxon>Pseudomonadota</taxon>
        <taxon>Betaproteobacteria</taxon>
        <taxon>Burkholderiales</taxon>
        <taxon>Burkholderiaceae</taxon>
        <taxon>Cupriavidus</taxon>
    </lineage>
</organism>
<evidence type="ECO:0000313" key="1">
    <source>
        <dbReference type="EMBL" id="SPR96558.1"/>
    </source>
</evidence>
<protein>
    <submittedName>
        <fullName evidence="1">Uncharacterized protein</fullName>
    </submittedName>
</protein>
<reference evidence="1 2" key="1">
    <citation type="submission" date="2018-01" db="EMBL/GenBank/DDBJ databases">
        <authorList>
            <person name="Gaut B.S."/>
            <person name="Morton B.R."/>
            <person name="Clegg M.T."/>
            <person name="Duvall M.R."/>
        </authorList>
    </citation>
    <scope>NUCLEOTIDE SEQUENCE [LARGE SCALE GENOMIC DNA]</scope>
    <source>
        <strain evidence="1">Cupriavidus taiwanensis cmp 52</strain>
    </source>
</reference>
<dbReference type="Gene3D" id="3.10.129.10">
    <property type="entry name" value="Hotdog Thioesterase"/>
    <property type="match status" value="1"/>
</dbReference>
<dbReference type="GO" id="GO:0016829">
    <property type="term" value="F:lyase activity"/>
    <property type="evidence" value="ECO:0007669"/>
    <property type="project" value="InterPro"/>
</dbReference>
<dbReference type="PANTHER" id="PTHR43664:SF1">
    <property type="entry name" value="BETA-METHYLMALYL-COA DEHYDRATASE"/>
    <property type="match status" value="1"/>
</dbReference>
<proteinExistence type="predicted"/>